<dbReference type="Proteomes" id="UP000821837">
    <property type="component" value="Chromosome 10"/>
</dbReference>
<dbReference type="AlphaFoldDB" id="A0A9D4T620"/>
<proteinExistence type="predicted"/>
<protein>
    <submittedName>
        <fullName evidence="2">Uncharacterized protein</fullName>
    </submittedName>
</protein>
<feature type="compositionally biased region" description="Basic residues" evidence="1">
    <location>
        <begin position="128"/>
        <end position="140"/>
    </location>
</feature>
<evidence type="ECO:0000256" key="1">
    <source>
        <dbReference type="SAM" id="MobiDB-lite"/>
    </source>
</evidence>
<comment type="caution">
    <text evidence="2">The sequence shown here is derived from an EMBL/GenBank/DDBJ whole genome shotgun (WGS) entry which is preliminary data.</text>
</comment>
<reference evidence="2" key="2">
    <citation type="submission" date="2021-09" db="EMBL/GenBank/DDBJ databases">
        <authorList>
            <person name="Jia N."/>
            <person name="Wang J."/>
            <person name="Shi W."/>
            <person name="Du L."/>
            <person name="Sun Y."/>
            <person name="Zhan W."/>
            <person name="Jiang J."/>
            <person name="Wang Q."/>
            <person name="Zhang B."/>
            <person name="Ji P."/>
            <person name="Sakyi L.B."/>
            <person name="Cui X."/>
            <person name="Yuan T."/>
            <person name="Jiang B."/>
            <person name="Yang W."/>
            <person name="Lam T.T.-Y."/>
            <person name="Chang Q."/>
            <person name="Ding S."/>
            <person name="Wang X."/>
            <person name="Zhu J."/>
            <person name="Ruan X."/>
            <person name="Zhao L."/>
            <person name="Wei J."/>
            <person name="Que T."/>
            <person name="Du C."/>
            <person name="Cheng J."/>
            <person name="Dai P."/>
            <person name="Han X."/>
            <person name="Huang E."/>
            <person name="Gao Y."/>
            <person name="Liu J."/>
            <person name="Shao H."/>
            <person name="Ye R."/>
            <person name="Li L."/>
            <person name="Wei W."/>
            <person name="Wang X."/>
            <person name="Wang C."/>
            <person name="Huo Q."/>
            <person name="Li W."/>
            <person name="Guo W."/>
            <person name="Chen H."/>
            <person name="Chen S."/>
            <person name="Zhou L."/>
            <person name="Zhou L."/>
            <person name="Ni X."/>
            <person name="Tian J."/>
            <person name="Zhou Y."/>
            <person name="Sheng Y."/>
            <person name="Liu T."/>
            <person name="Pan Y."/>
            <person name="Xia L."/>
            <person name="Li J."/>
            <person name="Zhao F."/>
            <person name="Cao W."/>
        </authorList>
    </citation>
    <scope>NUCLEOTIDE SEQUENCE</scope>
    <source>
        <strain evidence="2">Rsan-2018</strain>
        <tissue evidence="2">Larvae</tissue>
    </source>
</reference>
<sequence length="140" mass="16389">MQAQEYAEHLASQNWRSFCNHLQGTLSTKKTWHILQALIDVAHNKTQRRHTIQRLIHSYAGTEEQLLQELETKLRDSDNLQATSNNFPTSREYQGAPNEELDWPFRQAELHAALAKLTHNTSPGKYRATNKHLRQLPHWR</sequence>
<gene>
    <name evidence="2" type="ORF">HPB52_010046</name>
</gene>
<evidence type="ECO:0000313" key="2">
    <source>
        <dbReference type="EMBL" id="KAH7976211.1"/>
    </source>
</evidence>
<feature type="region of interest" description="Disordered" evidence="1">
    <location>
        <begin position="121"/>
        <end position="140"/>
    </location>
</feature>
<reference evidence="2" key="1">
    <citation type="journal article" date="2020" name="Cell">
        <title>Large-Scale Comparative Analyses of Tick Genomes Elucidate Their Genetic Diversity and Vector Capacities.</title>
        <authorList>
            <consortium name="Tick Genome and Microbiome Consortium (TIGMIC)"/>
            <person name="Jia N."/>
            <person name="Wang J."/>
            <person name="Shi W."/>
            <person name="Du L."/>
            <person name="Sun Y."/>
            <person name="Zhan W."/>
            <person name="Jiang J.F."/>
            <person name="Wang Q."/>
            <person name="Zhang B."/>
            <person name="Ji P."/>
            <person name="Bell-Sakyi L."/>
            <person name="Cui X.M."/>
            <person name="Yuan T.T."/>
            <person name="Jiang B.G."/>
            <person name="Yang W.F."/>
            <person name="Lam T.T."/>
            <person name="Chang Q.C."/>
            <person name="Ding S.J."/>
            <person name="Wang X.J."/>
            <person name="Zhu J.G."/>
            <person name="Ruan X.D."/>
            <person name="Zhao L."/>
            <person name="Wei J.T."/>
            <person name="Ye R.Z."/>
            <person name="Que T.C."/>
            <person name="Du C.H."/>
            <person name="Zhou Y.H."/>
            <person name="Cheng J.X."/>
            <person name="Dai P.F."/>
            <person name="Guo W.B."/>
            <person name="Han X.H."/>
            <person name="Huang E.J."/>
            <person name="Li L.F."/>
            <person name="Wei W."/>
            <person name="Gao Y.C."/>
            <person name="Liu J.Z."/>
            <person name="Shao H.Z."/>
            <person name="Wang X."/>
            <person name="Wang C.C."/>
            <person name="Yang T.C."/>
            <person name="Huo Q.B."/>
            <person name="Li W."/>
            <person name="Chen H.Y."/>
            <person name="Chen S.E."/>
            <person name="Zhou L.G."/>
            <person name="Ni X.B."/>
            <person name="Tian J.H."/>
            <person name="Sheng Y."/>
            <person name="Liu T."/>
            <person name="Pan Y.S."/>
            <person name="Xia L.Y."/>
            <person name="Li J."/>
            <person name="Zhao F."/>
            <person name="Cao W.C."/>
        </authorList>
    </citation>
    <scope>NUCLEOTIDE SEQUENCE</scope>
    <source>
        <strain evidence="2">Rsan-2018</strain>
    </source>
</reference>
<accession>A0A9D4T620</accession>
<name>A0A9D4T620_RHISA</name>
<dbReference type="EMBL" id="JABSTV010001246">
    <property type="protein sequence ID" value="KAH7976211.1"/>
    <property type="molecule type" value="Genomic_DNA"/>
</dbReference>
<organism evidence="2 3">
    <name type="scientific">Rhipicephalus sanguineus</name>
    <name type="common">Brown dog tick</name>
    <name type="synonym">Ixodes sanguineus</name>
    <dbReference type="NCBI Taxonomy" id="34632"/>
    <lineage>
        <taxon>Eukaryota</taxon>
        <taxon>Metazoa</taxon>
        <taxon>Ecdysozoa</taxon>
        <taxon>Arthropoda</taxon>
        <taxon>Chelicerata</taxon>
        <taxon>Arachnida</taxon>
        <taxon>Acari</taxon>
        <taxon>Parasitiformes</taxon>
        <taxon>Ixodida</taxon>
        <taxon>Ixodoidea</taxon>
        <taxon>Ixodidae</taxon>
        <taxon>Rhipicephalinae</taxon>
        <taxon>Rhipicephalus</taxon>
        <taxon>Rhipicephalus</taxon>
    </lineage>
</organism>
<keyword evidence="3" id="KW-1185">Reference proteome</keyword>
<evidence type="ECO:0000313" key="3">
    <source>
        <dbReference type="Proteomes" id="UP000821837"/>
    </source>
</evidence>